<sequence>MSDQKPGPTIDPDSAPYWQALIDERLIVKSCADCGKSHFYPRELCPHCHSDRLSWVDASGLGEIHSYTVCHRPAGPAFAGETPYVVAIVELDEGPRMMSRITADWQAVRIGQRVKVRFERQSDDLTLPFFELAP</sequence>
<evidence type="ECO:0000313" key="4">
    <source>
        <dbReference type="Proteomes" id="UP000024329"/>
    </source>
</evidence>
<dbReference type="Pfam" id="PF12172">
    <property type="entry name" value="zf-ChsH2"/>
    <property type="match status" value="1"/>
</dbReference>
<dbReference type="PANTHER" id="PTHR34075">
    <property type="entry name" value="BLR3430 PROTEIN"/>
    <property type="match status" value="1"/>
</dbReference>
<dbReference type="InterPro" id="IPR052513">
    <property type="entry name" value="Thioester_dehydratase-like"/>
</dbReference>
<dbReference type="Proteomes" id="UP000024329">
    <property type="component" value="Unassembled WGS sequence"/>
</dbReference>
<organism evidence="3 4">
    <name type="scientific">Novosphingobium resinovorum</name>
    <dbReference type="NCBI Taxonomy" id="158500"/>
    <lineage>
        <taxon>Bacteria</taxon>
        <taxon>Pseudomonadati</taxon>
        <taxon>Pseudomonadota</taxon>
        <taxon>Alphaproteobacteria</taxon>
        <taxon>Sphingomonadales</taxon>
        <taxon>Sphingomonadaceae</taxon>
        <taxon>Novosphingobium</taxon>
    </lineage>
</organism>
<dbReference type="RefSeq" id="WP_036528262.1">
    <property type="nucleotide sequence ID" value="NZ_JFYZ01000027.1"/>
</dbReference>
<dbReference type="InterPro" id="IPR012340">
    <property type="entry name" value="NA-bd_OB-fold"/>
</dbReference>
<dbReference type="PATRIC" id="fig|158500.4.peg.4155"/>
<dbReference type="AlphaFoldDB" id="A0A031JQZ0"/>
<feature type="domain" description="ChsH2 rubredoxin-like zinc ribbon" evidence="2">
    <location>
        <begin position="18"/>
        <end position="53"/>
    </location>
</feature>
<feature type="domain" description="ChsH2 C-terminal OB-fold" evidence="1">
    <location>
        <begin position="55"/>
        <end position="119"/>
    </location>
</feature>
<protein>
    <submittedName>
        <fullName evidence="3">Nucleic-acid-binding protein containing a zn-ribbon</fullName>
    </submittedName>
</protein>
<dbReference type="InterPro" id="IPR022002">
    <property type="entry name" value="ChsH2_Znr"/>
</dbReference>
<evidence type="ECO:0000259" key="1">
    <source>
        <dbReference type="Pfam" id="PF01796"/>
    </source>
</evidence>
<dbReference type="eggNOG" id="COG1545">
    <property type="taxonomic scope" value="Bacteria"/>
</dbReference>
<dbReference type="SUPFAM" id="SSF50249">
    <property type="entry name" value="Nucleic acid-binding proteins"/>
    <property type="match status" value="1"/>
</dbReference>
<dbReference type="PANTHER" id="PTHR34075:SF5">
    <property type="entry name" value="BLR3430 PROTEIN"/>
    <property type="match status" value="1"/>
</dbReference>
<name>A0A031JQZ0_9SPHN</name>
<reference evidence="3 4" key="1">
    <citation type="submission" date="2014-03" db="EMBL/GenBank/DDBJ databases">
        <title>Whole genome sequence of Novosphingobium resinovorum KF1.</title>
        <authorList>
            <person name="Gan H.M."/>
            <person name="Gan H.Y."/>
            <person name="Chew T.H."/>
            <person name="Savka M.A."/>
        </authorList>
    </citation>
    <scope>NUCLEOTIDE SEQUENCE [LARGE SCALE GENOMIC DNA]</scope>
    <source>
        <strain evidence="3 4">KF1</strain>
    </source>
</reference>
<dbReference type="Pfam" id="PF01796">
    <property type="entry name" value="OB_ChsH2_C"/>
    <property type="match status" value="1"/>
</dbReference>
<dbReference type="Gene3D" id="6.10.30.10">
    <property type="match status" value="1"/>
</dbReference>
<evidence type="ECO:0000313" key="3">
    <source>
        <dbReference type="EMBL" id="EZP79325.1"/>
    </source>
</evidence>
<comment type="caution">
    <text evidence="3">The sequence shown here is derived from an EMBL/GenBank/DDBJ whole genome shotgun (WGS) entry which is preliminary data.</text>
</comment>
<accession>A0A031JQZ0</accession>
<proteinExistence type="predicted"/>
<gene>
    <name evidence="3" type="ORF">BV97_04088</name>
</gene>
<dbReference type="EMBL" id="JFYZ01000027">
    <property type="protein sequence ID" value="EZP79325.1"/>
    <property type="molecule type" value="Genomic_DNA"/>
</dbReference>
<evidence type="ECO:0000259" key="2">
    <source>
        <dbReference type="Pfam" id="PF12172"/>
    </source>
</evidence>
<dbReference type="InterPro" id="IPR002878">
    <property type="entry name" value="ChsH2_C"/>
</dbReference>